<dbReference type="GeneID" id="40089582"/>
<dbReference type="KEGG" id="vg:40089582"/>
<evidence type="ECO:0000313" key="1">
    <source>
        <dbReference type="EMBL" id="ASU00761.1"/>
    </source>
</evidence>
<dbReference type="Proteomes" id="UP000221110">
    <property type="component" value="Segment"/>
</dbReference>
<proteinExistence type="predicted"/>
<organism evidence="1 2">
    <name type="scientific">Aeromonas phage AS-gz</name>
    <dbReference type="NCBI Taxonomy" id="2026082"/>
    <lineage>
        <taxon>Viruses</taxon>
        <taxon>Duplodnaviria</taxon>
        <taxon>Heunggongvirae</taxon>
        <taxon>Uroviricota</taxon>
        <taxon>Caudoviricetes</taxon>
        <taxon>Pantevenvirales</taxon>
        <taxon>Straboviridae</taxon>
        <taxon>Tulanevirus</taxon>
        <taxon>Tulanevirus asgz</taxon>
    </lineage>
</organism>
<accession>A0A223LG73</accession>
<sequence length="77" mass="8319">MNAEQQTIASLKIRVFDLSEQLVATQQQAKEFSDALTKIVQIVGVTPADGEDSITLSSIVEAVEALVTSQEVEVVEE</sequence>
<dbReference type="SMR" id="A0A223LG73"/>
<dbReference type="RefSeq" id="YP_009613212.1">
    <property type="nucleotide sequence ID" value="NC_042019.1"/>
</dbReference>
<keyword evidence="2" id="KW-1185">Reference proteome</keyword>
<evidence type="ECO:0000313" key="2">
    <source>
        <dbReference type="Proteomes" id="UP000221110"/>
    </source>
</evidence>
<reference evidence="1 2" key="1">
    <citation type="submission" date="2017-07" db="EMBL/GenBank/DDBJ databases">
        <title>In vitro design and evaluation of phage cocktails against multidrug-resistant Aeromonas salmonicida.</title>
        <authorList>
            <person name="Chen L."/>
            <person name="Yuan S."/>
            <person name="Ma Y."/>
        </authorList>
    </citation>
    <scope>NUCLEOTIDE SEQUENCE [LARGE SCALE GENOMIC DNA]</scope>
</reference>
<dbReference type="EMBL" id="MF479730">
    <property type="protein sequence ID" value="ASU00761.1"/>
    <property type="molecule type" value="Genomic_DNA"/>
</dbReference>
<protein>
    <submittedName>
        <fullName evidence="1">Tail fiber assembly protein</fullName>
    </submittedName>
</protein>
<name>A0A223LG73_9CAUD</name>